<dbReference type="KEGG" id="psin:CAK95_05625"/>
<sequence length="245" mass="26220">MATSRGGIEVVATSPINGPDYRVDEVELAGAHLVVDPGGVIYWPAERILAVADLHFEKASSFARYGALLPPYDTAATLARLCEVIMRYRPRAVFALGDSFHDGDGPQRLGDVDREAVNALQNGRDWVWIAGNHDPDPAVGIGGVFTPEMNVGGLTFRHEPKGQAGEIAGHLHPMARISASGRSISRKCFAIDSERMVMPAFGAFTGGLNIRAAAFMTVFGALTFRAHMLGATRLYAVDASRCLPG</sequence>
<dbReference type="Proteomes" id="UP000194137">
    <property type="component" value="Chromosome"/>
</dbReference>
<dbReference type="Pfam" id="PF00149">
    <property type="entry name" value="Metallophos"/>
    <property type="match status" value="1"/>
</dbReference>
<dbReference type="RefSeq" id="WP_086087041.1">
    <property type="nucleotide sequence ID" value="NZ_CP021112.1"/>
</dbReference>
<gene>
    <name evidence="2" type="ORF">CAK95_05625</name>
</gene>
<dbReference type="OrthoDB" id="9795838at2"/>
<evidence type="ECO:0000259" key="1">
    <source>
        <dbReference type="Pfam" id="PF00149"/>
    </source>
</evidence>
<reference evidence="2 3" key="1">
    <citation type="submission" date="2017-05" db="EMBL/GenBank/DDBJ databases">
        <title>Full genome sequence of Pseudorhodoplanes sinuspersici.</title>
        <authorList>
            <person name="Dastgheib S.M.M."/>
            <person name="Shavandi M."/>
            <person name="Tirandaz H."/>
        </authorList>
    </citation>
    <scope>NUCLEOTIDE SEQUENCE [LARGE SCALE GENOMIC DNA]</scope>
    <source>
        <strain evidence="2 3">RIPI110</strain>
    </source>
</reference>
<dbReference type="InterPro" id="IPR004843">
    <property type="entry name" value="Calcineurin-like_PHP"/>
</dbReference>
<dbReference type="InterPro" id="IPR029052">
    <property type="entry name" value="Metallo-depent_PP-like"/>
</dbReference>
<dbReference type="InterPro" id="IPR026336">
    <property type="entry name" value="PdeM-like"/>
</dbReference>
<organism evidence="2 3">
    <name type="scientific">Pseudorhodoplanes sinuspersici</name>
    <dbReference type="NCBI Taxonomy" id="1235591"/>
    <lineage>
        <taxon>Bacteria</taxon>
        <taxon>Pseudomonadati</taxon>
        <taxon>Pseudomonadota</taxon>
        <taxon>Alphaproteobacteria</taxon>
        <taxon>Hyphomicrobiales</taxon>
        <taxon>Pseudorhodoplanes</taxon>
    </lineage>
</organism>
<feature type="domain" description="Calcineurin-like phosphoesterase" evidence="1">
    <location>
        <begin position="47"/>
        <end position="156"/>
    </location>
</feature>
<evidence type="ECO:0000313" key="2">
    <source>
        <dbReference type="EMBL" id="ARP98617.1"/>
    </source>
</evidence>
<dbReference type="PANTHER" id="PTHR39323:SF1">
    <property type="entry name" value="BLR1149 PROTEIN"/>
    <property type="match status" value="1"/>
</dbReference>
<dbReference type="NCBIfam" id="TIGR04123">
    <property type="entry name" value="P_estr_lig_assc"/>
    <property type="match status" value="1"/>
</dbReference>
<dbReference type="PANTHER" id="PTHR39323">
    <property type="entry name" value="BLR1149 PROTEIN"/>
    <property type="match status" value="1"/>
</dbReference>
<proteinExistence type="predicted"/>
<evidence type="ECO:0000313" key="3">
    <source>
        <dbReference type="Proteomes" id="UP000194137"/>
    </source>
</evidence>
<dbReference type="GO" id="GO:0016787">
    <property type="term" value="F:hydrolase activity"/>
    <property type="evidence" value="ECO:0007669"/>
    <property type="project" value="InterPro"/>
</dbReference>
<dbReference type="STRING" id="1235591.CAK95_05625"/>
<accession>A0A1W6ZMZ7</accession>
<name>A0A1W6ZMZ7_9HYPH</name>
<keyword evidence="3" id="KW-1185">Reference proteome</keyword>
<dbReference type="AlphaFoldDB" id="A0A1W6ZMZ7"/>
<dbReference type="Gene3D" id="3.60.21.10">
    <property type="match status" value="1"/>
</dbReference>
<dbReference type="EMBL" id="CP021112">
    <property type="protein sequence ID" value="ARP98617.1"/>
    <property type="molecule type" value="Genomic_DNA"/>
</dbReference>
<protein>
    <submittedName>
        <fullName evidence="2">Phosphoesterase</fullName>
    </submittedName>
</protein>
<dbReference type="SUPFAM" id="SSF56300">
    <property type="entry name" value="Metallo-dependent phosphatases"/>
    <property type="match status" value="1"/>
</dbReference>